<keyword evidence="2" id="KW-1185">Reference proteome</keyword>
<organism evidence="1 2">
    <name type="scientific">Lysobacter panacisoli</name>
    <dbReference type="NCBI Taxonomy" id="1255263"/>
    <lineage>
        <taxon>Bacteria</taxon>
        <taxon>Pseudomonadati</taxon>
        <taxon>Pseudomonadota</taxon>
        <taxon>Gammaproteobacteria</taxon>
        <taxon>Lysobacterales</taxon>
        <taxon>Lysobacteraceae</taxon>
        <taxon>Lysobacter</taxon>
    </lineage>
</organism>
<evidence type="ECO:0000313" key="2">
    <source>
        <dbReference type="Proteomes" id="UP001501083"/>
    </source>
</evidence>
<proteinExistence type="predicted"/>
<reference evidence="2" key="1">
    <citation type="journal article" date="2019" name="Int. J. Syst. Evol. Microbiol.">
        <title>The Global Catalogue of Microorganisms (GCM) 10K type strain sequencing project: providing services to taxonomists for standard genome sequencing and annotation.</title>
        <authorList>
            <consortium name="The Broad Institute Genomics Platform"/>
            <consortium name="The Broad Institute Genome Sequencing Center for Infectious Disease"/>
            <person name="Wu L."/>
            <person name="Ma J."/>
        </authorList>
    </citation>
    <scope>NUCLEOTIDE SEQUENCE [LARGE SCALE GENOMIC DNA]</scope>
    <source>
        <strain evidence="2">JCM 19212</strain>
    </source>
</reference>
<sequence>MAGGEAGDGGVVQSRGAALAAVGAQGGETVDDGHEVLQGIAIPPIIGIKPSIDSSYLYEIPDNFVDSTK</sequence>
<name>A0ABP9LEY8_9GAMM</name>
<evidence type="ECO:0000313" key="1">
    <source>
        <dbReference type="EMBL" id="GAA5077094.1"/>
    </source>
</evidence>
<dbReference type="EMBL" id="BAABKY010000002">
    <property type="protein sequence ID" value="GAA5077094.1"/>
    <property type="molecule type" value="Genomic_DNA"/>
</dbReference>
<dbReference type="Proteomes" id="UP001501083">
    <property type="component" value="Unassembled WGS sequence"/>
</dbReference>
<accession>A0ABP9LEY8</accession>
<gene>
    <name evidence="1" type="ORF">GCM10025759_22640</name>
</gene>
<protein>
    <submittedName>
        <fullName evidence="1">Uncharacterized protein</fullName>
    </submittedName>
</protein>
<comment type="caution">
    <text evidence="1">The sequence shown here is derived from an EMBL/GenBank/DDBJ whole genome shotgun (WGS) entry which is preliminary data.</text>
</comment>